<feature type="transmembrane region" description="Helical" evidence="1">
    <location>
        <begin position="64"/>
        <end position="85"/>
    </location>
</feature>
<proteinExistence type="predicted"/>
<evidence type="ECO:0000313" key="2">
    <source>
        <dbReference type="EMBL" id="MBD0723632.1"/>
    </source>
</evidence>
<gene>
    <name evidence="2" type="ORF">B6A10_00395</name>
</gene>
<keyword evidence="1" id="KW-0812">Transmembrane</keyword>
<comment type="caution">
    <text evidence="2">The sequence shown here is derived from an EMBL/GenBank/DDBJ whole genome shotgun (WGS) entry which is preliminary data.</text>
</comment>
<sequence>MTILFYYFWIVNIFGFFQIAYDKRQAIKGKRRIPERRLLGIVFFGGTVGSGLAMLIFRHKTTKTSYLLQFFGIVVLQMLITYYFYNQ</sequence>
<reference evidence="2 3" key="1">
    <citation type="journal article" date="2020" name="Microbiol. Res.">
        <title>Flavobacterium pokkalii sp. nov., a novel plant growth promoting native rhizobacteria isolated from pokkali rice grown in coastal saline affected agricultural regions of southern India, Kerala.</title>
        <authorList>
            <person name="Menon R.R."/>
            <person name="Kumari S."/>
            <person name="Viver T."/>
            <person name="Rameshkumar N."/>
        </authorList>
    </citation>
    <scope>NUCLEOTIDE SEQUENCE [LARGE SCALE GENOMIC DNA]</scope>
    <source>
        <strain evidence="2 3">L1I52</strain>
    </source>
</reference>
<protein>
    <recommendedName>
        <fullName evidence="4">DUF1294 domain-containing protein</fullName>
    </recommendedName>
</protein>
<keyword evidence="1" id="KW-1133">Transmembrane helix</keyword>
<evidence type="ECO:0008006" key="4">
    <source>
        <dbReference type="Google" id="ProtNLM"/>
    </source>
</evidence>
<dbReference type="RefSeq" id="WP_188219271.1">
    <property type="nucleotide sequence ID" value="NZ_NASZ01000001.1"/>
</dbReference>
<evidence type="ECO:0000313" key="3">
    <source>
        <dbReference type="Proteomes" id="UP000661715"/>
    </source>
</evidence>
<dbReference type="InterPro" id="IPR010718">
    <property type="entry name" value="DUF1294"/>
</dbReference>
<accession>A0ABR7UL72</accession>
<dbReference type="Proteomes" id="UP000661715">
    <property type="component" value="Unassembled WGS sequence"/>
</dbReference>
<organism evidence="2 3">
    <name type="scientific">Flavobacterium pokkalii</name>
    <dbReference type="NCBI Taxonomy" id="1940408"/>
    <lineage>
        <taxon>Bacteria</taxon>
        <taxon>Pseudomonadati</taxon>
        <taxon>Bacteroidota</taxon>
        <taxon>Flavobacteriia</taxon>
        <taxon>Flavobacteriales</taxon>
        <taxon>Flavobacteriaceae</taxon>
        <taxon>Flavobacterium</taxon>
    </lineage>
</organism>
<name>A0ABR7UL72_9FLAO</name>
<dbReference type="EMBL" id="NASZ01000001">
    <property type="protein sequence ID" value="MBD0723632.1"/>
    <property type="molecule type" value="Genomic_DNA"/>
</dbReference>
<keyword evidence="1" id="KW-0472">Membrane</keyword>
<feature type="transmembrane region" description="Helical" evidence="1">
    <location>
        <begin position="38"/>
        <end position="58"/>
    </location>
</feature>
<evidence type="ECO:0000256" key="1">
    <source>
        <dbReference type="SAM" id="Phobius"/>
    </source>
</evidence>
<feature type="transmembrane region" description="Helical" evidence="1">
    <location>
        <begin position="6"/>
        <end position="22"/>
    </location>
</feature>
<keyword evidence="3" id="KW-1185">Reference proteome</keyword>
<dbReference type="Pfam" id="PF06961">
    <property type="entry name" value="DUF1294"/>
    <property type="match status" value="1"/>
</dbReference>